<name>A0A7R8YZ23_HERIL</name>
<organism evidence="2 3">
    <name type="scientific">Hermetia illucens</name>
    <name type="common">Black soldier fly</name>
    <dbReference type="NCBI Taxonomy" id="343691"/>
    <lineage>
        <taxon>Eukaryota</taxon>
        <taxon>Metazoa</taxon>
        <taxon>Ecdysozoa</taxon>
        <taxon>Arthropoda</taxon>
        <taxon>Hexapoda</taxon>
        <taxon>Insecta</taxon>
        <taxon>Pterygota</taxon>
        <taxon>Neoptera</taxon>
        <taxon>Endopterygota</taxon>
        <taxon>Diptera</taxon>
        <taxon>Brachycera</taxon>
        <taxon>Stratiomyomorpha</taxon>
        <taxon>Stratiomyidae</taxon>
        <taxon>Hermetiinae</taxon>
        <taxon>Hermetia</taxon>
    </lineage>
</organism>
<feature type="compositionally biased region" description="Low complexity" evidence="1">
    <location>
        <begin position="129"/>
        <end position="145"/>
    </location>
</feature>
<evidence type="ECO:0000256" key="1">
    <source>
        <dbReference type="SAM" id="MobiDB-lite"/>
    </source>
</evidence>
<keyword evidence="3" id="KW-1185">Reference proteome</keyword>
<dbReference type="EMBL" id="LR899013">
    <property type="protein sequence ID" value="CAD7091104.1"/>
    <property type="molecule type" value="Genomic_DNA"/>
</dbReference>
<accession>A0A7R8YZ23</accession>
<dbReference type="AlphaFoldDB" id="A0A7R8YZ23"/>
<dbReference type="Proteomes" id="UP000594454">
    <property type="component" value="Chromosome 5"/>
</dbReference>
<feature type="compositionally biased region" description="Polar residues" evidence="1">
    <location>
        <begin position="33"/>
        <end position="47"/>
    </location>
</feature>
<feature type="region of interest" description="Disordered" evidence="1">
    <location>
        <begin position="19"/>
        <end position="69"/>
    </location>
</feature>
<dbReference type="OrthoDB" id="8192083at2759"/>
<feature type="region of interest" description="Disordered" evidence="1">
    <location>
        <begin position="123"/>
        <end position="196"/>
    </location>
</feature>
<reference evidence="2 3" key="1">
    <citation type="submission" date="2020-11" db="EMBL/GenBank/DDBJ databases">
        <authorList>
            <person name="Wallbank WR R."/>
            <person name="Pardo Diaz C."/>
            <person name="Kozak K."/>
            <person name="Martin S."/>
            <person name="Jiggins C."/>
            <person name="Moest M."/>
            <person name="Warren A I."/>
            <person name="Generalovic N T."/>
            <person name="Byers J.R.P. K."/>
            <person name="Montejo-Kovacevich G."/>
            <person name="Yen C E."/>
        </authorList>
    </citation>
    <scope>NUCLEOTIDE SEQUENCE [LARGE SCALE GENOMIC DNA]</scope>
</reference>
<evidence type="ECO:0000313" key="2">
    <source>
        <dbReference type="EMBL" id="CAD7091104.1"/>
    </source>
</evidence>
<protein>
    <submittedName>
        <fullName evidence="2">Uncharacterized protein</fullName>
    </submittedName>
</protein>
<sequence length="246" mass="26032">MAALTEQLQETIRVARQAEAEQAAQQAAEQANPADNETGSNDQQVSESKAPAIDELTLDAEEPDVADDDRNKRFLSFSLGGSGGGAGGSGNFLFDIIRRTADRAARAAGTVYRVVAGTESLDLNDTGSQRLTTTTTIKQQQSQETGPEEPGQSIDKRTSGTYNDGLFSGSVGTQQTDEKANAPISGEDTATIGGDGYTEGIPGPVTRLFVLANRGIANLIQDLILRIAQTSERIVNFKARLITSLI</sequence>
<evidence type="ECO:0000313" key="3">
    <source>
        <dbReference type="Proteomes" id="UP000594454"/>
    </source>
</evidence>
<feature type="compositionally biased region" description="Acidic residues" evidence="1">
    <location>
        <begin position="56"/>
        <end position="67"/>
    </location>
</feature>
<feature type="compositionally biased region" description="Low complexity" evidence="1">
    <location>
        <begin position="20"/>
        <end position="31"/>
    </location>
</feature>
<gene>
    <name evidence="2" type="ORF">HERILL_LOCUS13542</name>
</gene>
<proteinExistence type="predicted"/>